<reference evidence="3" key="4">
    <citation type="submission" date="2025-05" db="UniProtKB">
        <authorList>
            <consortium name="EnsemblFungi"/>
        </authorList>
    </citation>
    <scope>IDENTIFICATION</scope>
    <source>
        <strain evidence="3">isolate 1-1 / race 1 (BBBD)</strain>
    </source>
</reference>
<name>A0A180GTR5_PUCT1</name>
<proteinExistence type="predicted"/>
<evidence type="ECO:0000313" key="2">
    <source>
        <dbReference type="EMBL" id="OAV95363.1"/>
    </source>
</evidence>
<evidence type="ECO:0000256" key="1">
    <source>
        <dbReference type="SAM" id="MobiDB-lite"/>
    </source>
</evidence>
<reference evidence="3 4" key="3">
    <citation type="journal article" date="2017" name="G3 (Bethesda)">
        <title>Comparative analysis highlights variable genome content of wheat rusts and divergence of the mating loci.</title>
        <authorList>
            <person name="Cuomo C.A."/>
            <person name="Bakkeren G."/>
            <person name="Khalil H.B."/>
            <person name="Panwar V."/>
            <person name="Joly D."/>
            <person name="Linning R."/>
            <person name="Sakthikumar S."/>
            <person name="Song X."/>
            <person name="Adiconis X."/>
            <person name="Fan L."/>
            <person name="Goldberg J.M."/>
            <person name="Levin J.Z."/>
            <person name="Young S."/>
            <person name="Zeng Q."/>
            <person name="Anikster Y."/>
            <person name="Bruce M."/>
            <person name="Wang M."/>
            <person name="Yin C."/>
            <person name="McCallum B."/>
            <person name="Szabo L.J."/>
            <person name="Hulbert S."/>
            <person name="Chen X."/>
            <person name="Fellers J.P."/>
        </authorList>
    </citation>
    <scope>NUCLEOTIDE SEQUENCE</scope>
    <source>
        <strain evidence="3">isolate 1-1 / race 1 (BBBD)</strain>
        <strain evidence="4">Isolate 1-1 / race 1 (BBBD)</strain>
    </source>
</reference>
<sequence>MKVLDLKSPEPLATTSNHPKRSVKAGKHLAQFLVCLIPILNRRSRPPPPNHWASSERKPDSIDLACFEENAAIARI</sequence>
<reference evidence="2" key="2">
    <citation type="submission" date="2016-05" db="EMBL/GenBank/DDBJ databases">
        <title>Comparative analysis highlights variable genome content of wheat rusts and divergence of the mating loci.</title>
        <authorList>
            <person name="Cuomo C.A."/>
            <person name="Bakkeren G."/>
            <person name="Szabo L."/>
            <person name="Khalil H."/>
            <person name="Joly D."/>
            <person name="Goldberg J."/>
            <person name="Young S."/>
            <person name="Zeng Q."/>
            <person name="Fellers J."/>
        </authorList>
    </citation>
    <scope>NUCLEOTIDE SEQUENCE [LARGE SCALE GENOMIC DNA]</scope>
    <source>
        <strain evidence="2">1-1 BBBD Race 1</strain>
    </source>
</reference>
<reference evidence="2" key="1">
    <citation type="submission" date="2009-11" db="EMBL/GenBank/DDBJ databases">
        <authorList>
            <consortium name="The Broad Institute Genome Sequencing Platform"/>
            <person name="Ward D."/>
            <person name="Feldgarden M."/>
            <person name="Earl A."/>
            <person name="Young S.K."/>
            <person name="Zeng Q."/>
            <person name="Koehrsen M."/>
            <person name="Alvarado L."/>
            <person name="Berlin A."/>
            <person name="Bochicchio J."/>
            <person name="Borenstein D."/>
            <person name="Chapman S.B."/>
            <person name="Chen Z."/>
            <person name="Engels R."/>
            <person name="Freedman E."/>
            <person name="Gellesch M."/>
            <person name="Goldberg J."/>
            <person name="Griggs A."/>
            <person name="Gujja S."/>
            <person name="Heilman E."/>
            <person name="Heiman D."/>
            <person name="Hepburn T."/>
            <person name="Howarth C."/>
            <person name="Jen D."/>
            <person name="Larson L."/>
            <person name="Lewis B."/>
            <person name="Mehta T."/>
            <person name="Park D."/>
            <person name="Pearson M."/>
            <person name="Roberts A."/>
            <person name="Saif S."/>
            <person name="Shea T."/>
            <person name="Shenoy N."/>
            <person name="Sisk P."/>
            <person name="Stolte C."/>
            <person name="Sykes S."/>
            <person name="Thomson T."/>
            <person name="Walk T."/>
            <person name="White J."/>
            <person name="Yandava C."/>
            <person name="Izard J."/>
            <person name="Baranova O.V."/>
            <person name="Blanton J.M."/>
            <person name="Tanner A.C."/>
            <person name="Dewhirst F.E."/>
            <person name="Haas B."/>
            <person name="Nusbaum C."/>
            <person name="Birren B."/>
        </authorList>
    </citation>
    <scope>NUCLEOTIDE SEQUENCE [LARGE SCALE GENOMIC DNA]</scope>
    <source>
        <strain evidence="2">1-1 BBBD Race 1</strain>
    </source>
</reference>
<dbReference type="EMBL" id="ADAS02000029">
    <property type="protein sequence ID" value="OAV95363.1"/>
    <property type="molecule type" value="Genomic_DNA"/>
</dbReference>
<accession>A0A180GTR5</accession>
<feature type="region of interest" description="Disordered" evidence="1">
    <location>
        <begin position="1"/>
        <end position="22"/>
    </location>
</feature>
<dbReference type="Proteomes" id="UP000005240">
    <property type="component" value="Unassembled WGS sequence"/>
</dbReference>
<dbReference type="AlphaFoldDB" id="A0A180GTR5"/>
<keyword evidence="4" id="KW-1185">Reference proteome</keyword>
<gene>
    <name evidence="2" type="ORF">PTTG_26654</name>
</gene>
<dbReference type="EnsemblFungi" id="PTTG_26654-t43_1">
    <property type="protein sequence ID" value="PTTG_26654-t43_1-p1"/>
    <property type="gene ID" value="PTTG_26654"/>
</dbReference>
<evidence type="ECO:0000313" key="3">
    <source>
        <dbReference type="EnsemblFungi" id="PTTG_26654-t43_1-p1"/>
    </source>
</evidence>
<evidence type="ECO:0000313" key="4">
    <source>
        <dbReference type="Proteomes" id="UP000005240"/>
    </source>
</evidence>
<protein>
    <submittedName>
        <fullName evidence="2 3">Uncharacterized protein</fullName>
    </submittedName>
</protein>
<organism evidence="2">
    <name type="scientific">Puccinia triticina (isolate 1-1 / race 1 (BBBD))</name>
    <name type="common">Brown leaf rust fungus</name>
    <dbReference type="NCBI Taxonomy" id="630390"/>
    <lineage>
        <taxon>Eukaryota</taxon>
        <taxon>Fungi</taxon>
        <taxon>Dikarya</taxon>
        <taxon>Basidiomycota</taxon>
        <taxon>Pucciniomycotina</taxon>
        <taxon>Pucciniomycetes</taxon>
        <taxon>Pucciniales</taxon>
        <taxon>Pucciniaceae</taxon>
        <taxon>Puccinia</taxon>
    </lineage>
</organism>
<dbReference type="VEuPathDB" id="FungiDB:PTTG_26654"/>